<dbReference type="AlphaFoldDB" id="A0A0P7Y6R5"/>
<evidence type="ECO:0000313" key="11">
    <source>
        <dbReference type="EMBL" id="SCC80854.1"/>
    </source>
</evidence>
<evidence type="ECO:0000259" key="9">
    <source>
        <dbReference type="Pfam" id="PF00460"/>
    </source>
</evidence>
<keyword evidence="4 7" id="KW-0975">Bacterial flagellum</keyword>
<name>A0A0P7Y6R5_9HYPH</name>
<dbReference type="Pfam" id="PF00460">
    <property type="entry name" value="Flg_bb_rod"/>
    <property type="match status" value="1"/>
</dbReference>
<evidence type="ECO:0000256" key="6">
    <source>
        <dbReference type="ARBA" id="ARBA00026072"/>
    </source>
</evidence>
<dbReference type="EMBL" id="FMBM01000002">
    <property type="protein sequence ID" value="SCC80854.1"/>
    <property type="molecule type" value="Genomic_DNA"/>
</dbReference>
<dbReference type="OrthoDB" id="9788334at2"/>
<evidence type="ECO:0000256" key="1">
    <source>
        <dbReference type="ARBA" id="ARBA00004117"/>
    </source>
</evidence>
<comment type="subunit">
    <text evidence="6">The basal body constitutes a major portion of the flagellar organelle and consists of a number of rings mounted on a central rod. In Gram-negative bacteria, at least four rings, L, P, S and M are present, whereas Gram-positive bacteria lack the L and P rings. The rod consists of about 26 subunits of FlgG in the distal portion, and FlgB, FlgC and FlgF build up the proximal portion of the rod with about 6 subunits each. Rod assembly occurs by export via the flagellum-specific pathway of its constituent proteins and by their incorporation into the rod structure in the probable order of FlgB, FlgC, FlgF and FlgG. Another protein, FliE, also assembles onto the stable rod structure.</text>
</comment>
<evidence type="ECO:0000256" key="3">
    <source>
        <dbReference type="ARBA" id="ARBA00014376"/>
    </source>
</evidence>
<dbReference type="Proteomes" id="UP000182800">
    <property type="component" value="Unassembled WGS sequence"/>
</dbReference>
<comment type="function">
    <text evidence="5 7">Structural component of flagellum, the bacterial motility apparatus. Part of the rod structure of flagellar basal body.</text>
</comment>
<evidence type="ECO:0000313" key="13">
    <source>
        <dbReference type="Proteomes" id="UP000182800"/>
    </source>
</evidence>
<evidence type="ECO:0000313" key="10">
    <source>
        <dbReference type="EMBL" id="KPQ09955.1"/>
    </source>
</evidence>
<accession>A0A0P7Y6R5</accession>
<evidence type="ECO:0000256" key="8">
    <source>
        <dbReference type="SAM" id="MobiDB-lite"/>
    </source>
</evidence>
<dbReference type="Proteomes" id="UP000050497">
    <property type="component" value="Unassembled WGS sequence"/>
</dbReference>
<evidence type="ECO:0000313" key="12">
    <source>
        <dbReference type="Proteomes" id="UP000050497"/>
    </source>
</evidence>
<comment type="caution">
    <text evidence="10">The sequence shown here is derived from an EMBL/GenBank/DDBJ whole genome shotgun (WGS) entry which is preliminary data.</text>
</comment>
<protein>
    <recommendedName>
        <fullName evidence="3 7">Flagellar basal body rod protein FlgB</fullName>
    </recommendedName>
</protein>
<feature type="region of interest" description="Disordered" evidence="8">
    <location>
        <begin position="57"/>
        <end position="78"/>
    </location>
</feature>
<dbReference type="GO" id="GO:0071973">
    <property type="term" value="P:bacterial-type flagellum-dependent cell motility"/>
    <property type="evidence" value="ECO:0007669"/>
    <property type="project" value="InterPro"/>
</dbReference>
<sequence>MEAIHLFSLASRRSEWLSVRQATIAENVANVDTPDYRAKDVQPFREVMDHTRLQMAATSPSHLERDGRARQTRTDKADSWTITHSGNSVSIEQELMKSSSAAREHSLSTSIVKSFHRMLMTTVKG</sequence>
<dbReference type="InterPro" id="IPR001444">
    <property type="entry name" value="Flag_bb_rod_N"/>
</dbReference>
<keyword evidence="10" id="KW-0969">Cilium</keyword>
<reference evidence="10 12" key="1">
    <citation type="submission" date="2015-09" db="EMBL/GenBank/DDBJ databases">
        <title>Identification and resolution of microdiversity through metagenomic sequencing of parallel consortia.</title>
        <authorList>
            <person name="Nelson W.C."/>
            <person name="Romine M.F."/>
            <person name="Lindemann S.R."/>
        </authorList>
    </citation>
    <scope>NUCLEOTIDE SEQUENCE [LARGE SCALE GENOMIC DNA]</scope>
    <source>
        <strain evidence="10">HL-109</strain>
    </source>
</reference>
<dbReference type="RefSeq" id="WP_074444671.1">
    <property type="nucleotide sequence ID" value="NZ_FMBM01000002.1"/>
</dbReference>
<dbReference type="GO" id="GO:0030694">
    <property type="term" value="C:bacterial-type flagellum basal body, rod"/>
    <property type="evidence" value="ECO:0007669"/>
    <property type="project" value="InterPro"/>
</dbReference>
<keyword evidence="13" id="KW-1185">Reference proteome</keyword>
<organism evidence="10 12">
    <name type="scientific">Saliniramus fredricksonii</name>
    <dbReference type="NCBI Taxonomy" id="1653334"/>
    <lineage>
        <taxon>Bacteria</taxon>
        <taxon>Pseudomonadati</taxon>
        <taxon>Pseudomonadota</taxon>
        <taxon>Alphaproteobacteria</taxon>
        <taxon>Hyphomicrobiales</taxon>
        <taxon>Salinarimonadaceae</taxon>
        <taxon>Saliniramus</taxon>
    </lineage>
</organism>
<dbReference type="EMBL" id="LJSX01000020">
    <property type="protein sequence ID" value="KPQ09955.1"/>
    <property type="molecule type" value="Genomic_DNA"/>
</dbReference>
<feature type="domain" description="Flagellar basal body rod protein N-terminal" evidence="9">
    <location>
        <begin position="18"/>
        <end position="36"/>
    </location>
</feature>
<gene>
    <name evidence="10" type="primary">flgB-2</name>
    <name evidence="11" type="ORF">GA0071312_1782</name>
    <name evidence="10" type="ORF">HLUCCO17_12680</name>
</gene>
<evidence type="ECO:0000256" key="2">
    <source>
        <dbReference type="ARBA" id="ARBA00009677"/>
    </source>
</evidence>
<dbReference type="PATRIC" id="fig|1653334.4.peg.112"/>
<dbReference type="PROSITE" id="PS00588">
    <property type="entry name" value="FLAGELLA_BB_ROD"/>
    <property type="match status" value="1"/>
</dbReference>
<keyword evidence="10" id="KW-0966">Cell projection</keyword>
<dbReference type="PIRSF" id="PIRSF002889">
    <property type="entry name" value="Rod_FlgB"/>
    <property type="match status" value="1"/>
</dbReference>
<evidence type="ECO:0000256" key="7">
    <source>
        <dbReference type="PIRNR" id="PIRNR002889"/>
    </source>
</evidence>
<keyword evidence="10" id="KW-0282">Flagellum</keyword>
<reference evidence="11 13" key="2">
    <citation type="submission" date="2016-08" db="EMBL/GenBank/DDBJ databases">
        <authorList>
            <person name="Varghese N."/>
            <person name="Submissions Spin"/>
        </authorList>
    </citation>
    <scope>NUCLEOTIDE SEQUENCE [LARGE SCALE GENOMIC DNA]</scope>
    <source>
        <strain evidence="11 13">HL-109</strain>
    </source>
</reference>
<evidence type="ECO:0000256" key="4">
    <source>
        <dbReference type="ARBA" id="ARBA00023143"/>
    </source>
</evidence>
<evidence type="ECO:0000256" key="5">
    <source>
        <dbReference type="ARBA" id="ARBA00024934"/>
    </source>
</evidence>
<comment type="similarity">
    <text evidence="2 7">Belongs to the flagella basal body rod proteins family.</text>
</comment>
<dbReference type="InterPro" id="IPR019776">
    <property type="entry name" value="Flagellar_basal_body_rod_CS"/>
</dbReference>
<dbReference type="STRING" id="1653334.GA0071312_1782"/>
<comment type="subcellular location">
    <subcellularLocation>
        <location evidence="1 7">Bacterial flagellum basal body</location>
    </subcellularLocation>
</comment>
<dbReference type="NCBIfam" id="NF004653">
    <property type="entry name" value="PRK06003.1"/>
    <property type="match status" value="1"/>
</dbReference>
<proteinExistence type="inferred from homology"/>
<feature type="compositionally biased region" description="Basic and acidic residues" evidence="8">
    <location>
        <begin position="62"/>
        <end position="78"/>
    </location>
</feature>
<dbReference type="InterPro" id="IPR006300">
    <property type="entry name" value="FlgB"/>
</dbReference>